<dbReference type="Proteomes" id="UP000232722">
    <property type="component" value="Unassembled WGS sequence"/>
</dbReference>
<evidence type="ECO:0000313" key="2">
    <source>
        <dbReference type="Proteomes" id="UP000232722"/>
    </source>
</evidence>
<protein>
    <submittedName>
        <fullName evidence="1">Uncharacterized protein</fullName>
    </submittedName>
</protein>
<dbReference type="EMBL" id="LLXJ01001257">
    <property type="protein sequence ID" value="PKC03066.1"/>
    <property type="molecule type" value="Genomic_DNA"/>
</dbReference>
<gene>
    <name evidence="1" type="ORF">RhiirA5_424323</name>
</gene>
<organism evidence="1 2">
    <name type="scientific">Rhizophagus irregularis</name>
    <dbReference type="NCBI Taxonomy" id="588596"/>
    <lineage>
        <taxon>Eukaryota</taxon>
        <taxon>Fungi</taxon>
        <taxon>Fungi incertae sedis</taxon>
        <taxon>Mucoromycota</taxon>
        <taxon>Glomeromycotina</taxon>
        <taxon>Glomeromycetes</taxon>
        <taxon>Glomerales</taxon>
        <taxon>Glomeraceae</taxon>
        <taxon>Rhizophagus</taxon>
    </lineage>
</organism>
<reference evidence="1 2" key="1">
    <citation type="submission" date="2016-04" db="EMBL/GenBank/DDBJ databases">
        <title>Genome analyses suggest a sexual origin of heterokaryosis in a supposedly ancient asexual fungus.</title>
        <authorList>
            <person name="Ropars J."/>
            <person name="Sedzielewska K."/>
            <person name="Noel J."/>
            <person name="Charron P."/>
            <person name="Farinelli L."/>
            <person name="Marton T."/>
            <person name="Kruger M."/>
            <person name="Pelin A."/>
            <person name="Brachmann A."/>
            <person name="Corradi N."/>
        </authorList>
    </citation>
    <scope>NUCLEOTIDE SEQUENCE [LARGE SCALE GENOMIC DNA]</scope>
    <source>
        <strain evidence="1 2">A5</strain>
    </source>
</reference>
<proteinExistence type="predicted"/>
<reference evidence="1 2" key="2">
    <citation type="submission" date="2017-09" db="EMBL/GenBank/DDBJ databases">
        <title>Extensive intraspecific genome diversity in a model arbuscular mycorrhizal fungus.</title>
        <authorList>
            <person name="Chen E.C."/>
            <person name="Morin E."/>
            <person name="Beaudet D."/>
            <person name="Noel J."/>
            <person name="Ndikumana S."/>
            <person name="Charron P."/>
            <person name="St-Onge C."/>
            <person name="Giorgi J."/>
            <person name="Grigoriev I.V."/>
            <person name="Roux C."/>
            <person name="Martin F.M."/>
            <person name="Corradi N."/>
        </authorList>
    </citation>
    <scope>NUCLEOTIDE SEQUENCE [LARGE SCALE GENOMIC DNA]</scope>
    <source>
        <strain evidence="1 2">A5</strain>
    </source>
</reference>
<name>A0A2N0P8A3_9GLOM</name>
<evidence type="ECO:0000313" key="1">
    <source>
        <dbReference type="EMBL" id="PKC03066.1"/>
    </source>
</evidence>
<sequence>MTANNKGDKTVYICTTGNDKNYFTVILICSADGTKYSPICIFKDKQLPRGFRY</sequence>
<dbReference type="VEuPathDB" id="FungiDB:RhiirA1_469004"/>
<comment type="caution">
    <text evidence="1">The sequence shown here is derived from an EMBL/GenBank/DDBJ whole genome shotgun (WGS) entry which is preliminary data.</text>
</comment>
<dbReference type="AlphaFoldDB" id="A0A2N0P8A3"/>
<accession>A0A2N0P8A3</accession>